<evidence type="ECO:0000259" key="4">
    <source>
        <dbReference type="PROSITE" id="PS51344"/>
    </source>
</evidence>
<name>A0ABQ7HZN9_9MICR</name>
<evidence type="ECO:0000256" key="2">
    <source>
        <dbReference type="ARBA" id="ARBA00023015"/>
    </source>
</evidence>
<dbReference type="Proteomes" id="UP001516464">
    <property type="component" value="Unassembled WGS sequence"/>
</dbReference>
<evidence type="ECO:0000256" key="1">
    <source>
        <dbReference type="ARBA" id="ARBA00008947"/>
    </source>
</evidence>
<dbReference type="InterPro" id="IPR002853">
    <property type="entry name" value="TFIIE_asu"/>
</dbReference>
<dbReference type="InterPro" id="IPR024550">
    <property type="entry name" value="TFIIEa/SarR/Rpc3_HTH_dom"/>
</dbReference>
<keyword evidence="2" id="KW-0805">Transcription regulation</keyword>
<evidence type="ECO:0000313" key="6">
    <source>
        <dbReference type="Proteomes" id="UP001516464"/>
    </source>
</evidence>
<dbReference type="PROSITE" id="PS51344">
    <property type="entry name" value="HTH_TFE_IIE"/>
    <property type="match status" value="1"/>
</dbReference>
<proteinExistence type="inferred from homology"/>
<accession>A0ABQ7HZN9</accession>
<keyword evidence="3" id="KW-0804">Transcription</keyword>
<sequence>MEYENIIKRMVKLIMRMFYEPHHAIILDILLDKIILYDYELCDRMKMLGKEFNRIVSRLKEDNLIKHETKIETQLDGRQLHRMVYYIDYCEIRDIIKYKFYKISKILETEIKNSEQLQGYACNVCGKEFEILDAQKLIVDFLFLCDDCGSELVENMRKCEIENPHQVYTGMMESFREIIGLLKEADGYEIPSLDYFQALNLRKTRESQVVAEPVREKQEEPIKIKDESISFDIVGETNKEDKKETIPNDVKVKVNGIEKLFNEITEEDKEMMNEEEYEAYYELYNEIYKDK</sequence>
<dbReference type="InterPro" id="IPR013083">
    <property type="entry name" value="Znf_RING/FYVE/PHD"/>
</dbReference>
<dbReference type="EMBL" id="SBIQ01000066">
    <property type="protein sequence ID" value="KAF7683645.1"/>
    <property type="molecule type" value="Genomic_DNA"/>
</dbReference>
<dbReference type="InterPro" id="IPR039997">
    <property type="entry name" value="TFE"/>
</dbReference>
<feature type="domain" description="HTH TFE/IIEalpha-type" evidence="4">
    <location>
        <begin position="7"/>
        <end position="97"/>
    </location>
</feature>
<comment type="caution">
    <text evidence="5">The sequence shown here is derived from an EMBL/GenBank/DDBJ whole genome shotgun (WGS) entry which is preliminary data.</text>
</comment>
<protein>
    <submittedName>
        <fullName evidence="5">Transcription initiation factor IIE subunit alpha</fullName>
    </submittedName>
</protein>
<organism evidence="5 6">
    <name type="scientific">Astathelohania contejeani</name>
    <dbReference type="NCBI Taxonomy" id="164912"/>
    <lineage>
        <taxon>Eukaryota</taxon>
        <taxon>Fungi</taxon>
        <taxon>Fungi incertae sedis</taxon>
        <taxon>Microsporidia</taxon>
        <taxon>Astathelohaniidae</taxon>
        <taxon>Astathelohania</taxon>
    </lineage>
</organism>
<comment type="similarity">
    <text evidence="1">Belongs to the TFIIE alpha subunit family.</text>
</comment>
<dbReference type="InterPro" id="IPR017919">
    <property type="entry name" value="TFIIE/TFIIEa_HTH"/>
</dbReference>
<dbReference type="PANTHER" id="PTHR13097">
    <property type="entry name" value="TRANSCRIPTION INITIATION FACTOR IIE, ALPHA SUBUNIT"/>
    <property type="match status" value="1"/>
</dbReference>
<reference evidence="5 6" key="1">
    <citation type="submission" date="2019-01" db="EMBL/GenBank/DDBJ databases">
        <title>Genomes sequencing and comparative genomics of infectious freshwater microsporidia, Cucumispora dikerogammari and Thelohania contejeani.</title>
        <authorList>
            <person name="Cormier A."/>
            <person name="Giraud I."/>
            <person name="Wattier R."/>
            <person name="Teixeira M."/>
            <person name="Grandjean F."/>
            <person name="Rigaud T."/>
            <person name="Cordaux R."/>
        </authorList>
    </citation>
    <scope>NUCLEOTIDE SEQUENCE [LARGE SCALE GENOMIC DNA]</scope>
    <source>
        <strain evidence="5">T1</strain>
        <tissue evidence="5">Spores</tissue>
    </source>
</reference>
<dbReference type="PANTHER" id="PTHR13097:SF7">
    <property type="entry name" value="GENERAL TRANSCRIPTION FACTOR IIE SUBUNIT 1"/>
    <property type="match status" value="1"/>
</dbReference>
<dbReference type="Gene3D" id="3.30.40.10">
    <property type="entry name" value="Zinc/RING finger domain, C3HC4 (zinc finger)"/>
    <property type="match status" value="1"/>
</dbReference>
<dbReference type="Pfam" id="PF02002">
    <property type="entry name" value="TFIIE_alpha"/>
    <property type="match status" value="1"/>
</dbReference>
<evidence type="ECO:0000256" key="3">
    <source>
        <dbReference type="ARBA" id="ARBA00023163"/>
    </source>
</evidence>
<dbReference type="SUPFAM" id="SSF57783">
    <property type="entry name" value="Zinc beta-ribbon"/>
    <property type="match status" value="1"/>
</dbReference>
<dbReference type="SMART" id="SM00531">
    <property type="entry name" value="TFIIE"/>
    <property type="match status" value="1"/>
</dbReference>
<evidence type="ECO:0000313" key="5">
    <source>
        <dbReference type="EMBL" id="KAF7683645.1"/>
    </source>
</evidence>
<keyword evidence="6" id="KW-1185">Reference proteome</keyword>
<gene>
    <name evidence="5" type="primary">tfa1</name>
    <name evidence="5" type="ORF">TCON_1150</name>
</gene>